<proteinExistence type="predicted"/>
<evidence type="ECO:0000313" key="3">
    <source>
        <dbReference type="Proteomes" id="UP000252387"/>
    </source>
</evidence>
<reference evidence="2 3" key="1">
    <citation type="submission" date="2018-05" db="EMBL/GenBank/DDBJ databases">
        <title>Draft genome sequence of Rhodanobacter denitrificans Yn1 isolated from gold copper mine.</title>
        <authorList>
            <person name="Yang N."/>
            <person name="Mazhar H.S."/>
            <person name="Rensing C."/>
        </authorList>
    </citation>
    <scope>NUCLEOTIDE SEQUENCE [LARGE SCALE GENOMIC DNA]</scope>
    <source>
        <strain evidence="2 3">Yn1</strain>
    </source>
</reference>
<dbReference type="Pfam" id="PF19851">
    <property type="entry name" value="DUF6326"/>
    <property type="match status" value="1"/>
</dbReference>
<dbReference type="Proteomes" id="UP000252387">
    <property type="component" value="Unassembled WGS sequence"/>
</dbReference>
<dbReference type="OrthoDB" id="1551186at2"/>
<keyword evidence="1" id="KW-1133">Transmembrane helix</keyword>
<keyword evidence="1" id="KW-0472">Membrane</keyword>
<sequence length="144" mass="16369">MNTNTKQPLEHWHAPVQLKLAALWTSVMFCYIYCDYFELYTPGKLQEMLQARLGPLGPATQGVLVGTSLMMAIPSLMIFLSAALVPRLNRGLNLVFGTLYTLLMIMLAVQADWHFYQGFATLEAALTMLAVWYAWRWPRVPRTA</sequence>
<evidence type="ECO:0000256" key="1">
    <source>
        <dbReference type="SAM" id="Phobius"/>
    </source>
</evidence>
<dbReference type="RefSeq" id="WP_114342536.1">
    <property type="nucleotide sequence ID" value="NZ_QFWQ01000005.1"/>
</dbReference>
<dbReference type="InterPro" id="IPR046289">
    <property type="entry name" value="DUF6326"/>
</dbReference>
<dbReference type="AlphaFoldDB" id="A0A368KE46"/>
<feature type="transmembrane region" description="Helical" evidence="1">
    <location>
        <begin position="20"/>
        <end position="39"/>
    </location>
</feature>
<keyword evidence="3" id="KW-1185">Reference proteome</keyword>
<accession>A0A368KE46</accession>
<feature type="transmembrane region" description="Helical" evidence="1">
    <location>
        <begin position="59"/>
        <end position="85"/>
    </location>
</feature>
<organism evidence="2 3">
    <name type="scientific">Rhodanobacter denitrificans</name>
    <dbReference type="NCBI Taxonomy" id="666685"/>
    <lineage>
        <taxon>Bacteria</taxon>
        <taxon>Pseudomonadati</taxon>
        <taxon>Pseudomonadota</taxon>
        <taxon>Gammaproteobacteria</taxon>
        <taxon>Lysobacterales</taxon>
        <taxon>Rhodanobacteraceae</taxon>
        <taxon>Rhodanobacter</taxon>
    </lineage>
</organism>
<keyword evidence="1" id="KW-0812">Transmembrane</keyword>
<name>A0A368KE46_9GAMM</name>
<dbReference type="EMBL" id="QFWQ01000005">
    <property type="protein sequence ID" value="RCS30107.1"/>
    <property type="molecule type" value="Genomic_DNA"/>
</dbReference>
<feature type="transmembrane region" description="Helical" evidence="1">
    <location>
        <begin position="92"/>
        <end position="109"/>
    </location>
</feature>
<comment type="caution">
    <text evidence="2">The sequence shown here is derived from an EMBL/GenBank/DDBJ whole genome shotgun (WGS) entry which is preliminary data.</text>
</comment>
<evidence type="ECO:0000313" key="2">
    <source>
        <dbReference type="EMBL" id="RCS30107.1"/>
    </source>
</evidence>
<protein>
    <submittedName>
        <fullName evidence="2">Uncharacterized protein</fullName>
    </submittedName>
</protein>
<feature type="transmembrane region" description="Helical" evidence="1">
    <location>
        <begin position="115"/>
        <end position="135"/>
    </location>
</feature>
<gene>
    <name evidence="2" type="ORF">DEO45_08545</name>
</gene>